<dbReference type="PANTHER" id="PTHR10357">
    <property type="entry name" value="ALPHA-AMYLASE FAMILY MEMBER"/>
    <property type="match status" value="1"/>
</dbReference>
<evidence type="ECO:0000256" key="1">
    <source>
        <dbReference type="ARBA" id="ARBA00001913"/>
    </source>
</evidence>
<dbReference type="RefSeq" id="WP_095088914.1">
    <property type="nucleotide sequence ID" value="NZ_BMDM01000001.1"/>
</dbReference>
<evidence type="ECO:0000256" key="3">
    <source>
        <dbReference type="ARBA" id="ARBA00022729"/>
    </source>
</evidence>
<evidence type="ECO:0000259" key="5">
    <source>
        <dbReference type="SMART" id="SM00642"/>
    </source>
</evidence>
<dbReference type="InterPro" id="IPR017853">
    <property type="entry name" value="GH"/>
</dbReference>
<keyword evidence="4" id="KW-1133">Transmembrane helix</keyword>
<comment type="cofactor">
    <cofactor evidence="1">
        <name>Ca(2+)</name>
        <dbReference type="ChEBI" id="CHEBI:29108"/>
    </cofactor>
</comment>
<feature type="transmembrane region" description="Helical" evidence="4">
    <location>
        <begin position="444"/>
        <end position="462"/>
    </location>
</feature>
<organism evidence="6 7">
    <name type="scientific">Mammaliicoccus stepanovicii</name>
    <dbReference type="NCBI Taxonomy" id="643214"/>
    <lineage>
        <taxon>Bacteria</taxon>
        <taxon>Bacillati</taxon>
        <taxon>Bacillota</taxon>
        <taxon>Bacilli</taxon>
        <taxon>Bacillales</taxon>
        <taxon>Staphylococcaceae</taxon>
        <taxon>Mammaliicoccus</taxon>
    </lineage>
</organism>
<reference evidence="6 7" key="1">
    <citation type="submission" date="2017-06" db="EMBL/GenBank/DDBJ databases">
        <authorList>
            <consortium name="Pathogen Informatics"/>
        </authorList>
    </citation>
    <scope>NUCLEOTIDE SEQUENCE [LARGE SCALE GENOMIC DNA]</scope>
    <source>
        <strain evidence="6 7">NCTC13839</strain>
    </source>
</reference>
<keyword evidence="6" id="KW-0326">Glycosidase</keyword>
<dbReference type="InterPro" id="IPR006047">
    <property type="entry name" value="GH13_cat_dom"/>
</dbReference>
<dbReference type="PANTHER" id="PTHR10357:SF215">
    <property type="entry name" value="ALPHA-AMYLASE 1"/>
    <property type="match status" value="1"/>
</dbReference>
<dbReference type="CDD" id="cd00551">
    <property type="entry name" value="AmyAc_family"/>
    <property type="match status" value="1"/>
</dbReference>
<sequence>MNKWTKLLISILLVAPIFSNYMYAKEKEYEDVKYPRIYSLVVDRFMNGNNDNNKMIKNNNKSKDLPLGGDFQGIESKIDYIHDMGFNTIHISPVFSHEQNDFLGYKVKNYDNIDSVLGGEKAFKSFINKAHNKKMKVIVDMPVTYTDEFNESTNGDLNKIQKSYFGNEKFIDLKDSKNQGIYKSKVKKLIDKYQIDGISMNIIQDGIDAQTFIPEGVDTYGIINKDGINAKNFKHVSSSETRSSIQNGFKTVNTKIPSYNENNEVLLADTWFTERFTKYAADENMFPGTRIKQLMAYMWGYKGPVMMNYGTEIAVNGSNIETINQLQDFRTDKEVIEYLEKISDTFKQYQELYEGSVKEIKHDKGTDVLYYDTNTVDYILNINDTNKSKKVTLTDKLIEDKKMLRGLIIGDNIKEKDNEFHLITDREESELYAIIDERGLNNSYFYAAAMVIILFGLFIYLVSRRSKKRKQDNATSNKYK</sequence>
<keyword evidence="2" id="KW-0479">Metal-binding</keyword>
<dbReference type="OrthoDB" id="9805159at2"/>
<dbReference type="SUPFAM" id="SSF51445">
    <property type="entry name" value="(Trans)glycosidases"/>
    <property type="match status" value="1"/>
</dbReference>
<dbReference type="Gene3D" id="3.20.20.80">
    <property type="entry name" value="Glycosidases"/>
    <property type="match status" value="2"/>
</dbReference>
<dbReference type="AlphaFoldDB" id="A0A239ZTS7"/>
<dbReference type="Gene3D" id="2.60.40.1180">
    <property type="entry name" value="Golgi alpha-mannosidase II"/>
    <property type="match status" value="1"/>
</dbReference>
<dbReference type="EC" id="3.2.1.93" evidence="6"/>
<evidence type="ECO:0000256" key="4">
    <source>
        <dbReference type="SAM" id="Phobius"/>
    </source>
</evidence>
<protein>
    <submittedName>
        <fullName evidence="6">Trehalose-6-phosphate hydrolase</fullName>
        <ecNumber evidence="6">3.2.1.93</ecNumber>
    </submittedName>
</protein>
<dbReference type="GO" id="GO:0046872">
    <property type="term" value="F:metal ion binding"/>
    <property type="evidence" value="ECO:0007669"/>
    <property type="project" value="UniProtKB-KW"/>
</dbReference>
<accession>A0A239ZTS7</accession>
<dbReference type="Pfam" id="PF00128">
    <property type="entry name" value="Alpha-amylase"/>
    <property type="match status" value="1"/>
</dbReference>
<dbReference type="GO" id="GO:0005975">
    <property type="term" value="P:carbohydrate metabolic process"/>
    <property type="evidence" value="ECO:0007669"/>
    <property type="project" value="InterPro"/>
</dbReference>
<dbReference type="Pfam" id="PF22026">
    <property type="entry name" value="Alpha-amylase_C_2"/>
    <property type="match status" value="1"/>
</dbReference>
<gene>
    <name evidence="6" type="ORF">SAMEA4384403_01888</name>
</gene>
<name>A0A239ZTS7_9STAP</name>
<dbReference type="InterPro" id="IPR054174">
    <property type="entry name" value="Alpha-amylase-like_C"/>
</dbReference>
<evidence type="ECO:0000313" key="6">
    <source>
        <dbReference type="EMBL" id="SNV74280.1"/>
    </source>
</evidence>
<dbReference type="EMBL" id="LT906462">
    <property type="protein sequence ID" value="SNV74280.1"/>
    <property type="molecule type" value="Genomic_DNA"/>
</dbReference>
<keyword evidence="4" id="KW-0472">Membrane</keyword>
<keyword evidence="4" id="KW-0812">Transmembrane</keyword>
<dbReference type="Proteomes" id="UP000242084">
    <property type="component" value="Chromosome 1"/>
</dbReference>
<evidence type="ECO:0000256" key="2">
    <source>
        <dbReference type="ARBA" id="ARBA00022723"/>
    </source>
</evidence>
<dbReference type="InterPro" id="IPR013780">
    <property type="entry name" value="Glyco_hydro_b"/>
</dbReference>
<evidence type="ECO:0000313" key="7">
    <source>
        <dbReference type="Proteomes" id="UP000242084"/>
    </source>
</evidence>
<dbReference type="KEGG" id="sste:SAMEA4384403_1888"/>
<keyword evidence="7" id="KW-1185">Reference proteome</keyword>
<proteinExistence type="predicted"/>
<keyword evidence="3" id="KW-0732">Signal</keyword>
<dbReference type="SMART" id="SM00642">
    <property type="entry name" value="Aamy"/>
    <property type="match status" value="1"/>
</dbReference>
<dbReference type="GO" id="GO:0008788">
    <property type="term" value="F:alpha,alpha-phosphotrehalase activity"/>
    <property type="evidence" value="ECO:0007669"/>
    <property type="project" value="UniProtKB-EC"/>
</dbReference>
<keyword evidence="6" id="KW-0378">Hydrolase</keyword>
<feature type="domain" description="Glycosyl hydrolase family 13 catalytic" evidence="5">
    <location>
        <begin position="39"/>
        <end position="347"/>
    </location>
</feature>